<evidence type="ECO:0000313" key="1">
    <source>
        <dbReference type="EMBL" id="KAI9255063.1"/>
    </source>
</evidence>
<gene>
    <name evidence="1" type="ORF">BDA99DRAFT_539981</name>
</gene>
<comment type="caution">
    <text evidence="1">The sequence shown here is derived from an EMBL/GenBank/DDBJ whole genome shotgun (WGS) entry which is preliminary data.</text>
</comment>
<protein>
    <submittedName>
        <fullName evidence="1">Uncharacterized protein</fullName>
    </submittedName>
</protein>
<accession>A0AAD5PB53</accession>
<reference evidence="1" key="1">
    <citation type="journal article" date="2022" name="IScience">
        <title>Evolution of zygomycete secretomes and the origins of terrestrial fungal ecologies.</title>
        <authorList>
            <person name="Chang Y."/>
            <person name="Wang Y."/>
            <person name="Mondo S."/>
            <person name="Ahrendt S."/>
            <person name="Andreopoulos W."/>
            <person name="Barry K."/>
            <person name="Beard J."/>
            <person name="Benny G.L."/>
            <person name="Blankenship S."/>
            <person name="Bonito G."/>
            <person name="Cuomo C."/>
            <person name="Desiro A."/>
            <person name="Gervers K.A."/>
            <person name="Hundley H."/>
            <person name="Kuo A."/>
            <person name="LaButti K."/>
            <person name="Lang B.F."/>
            <person name="Lipzen A."/>
            <person name="O'Donnell K."/>
            <person name="Pangilinan J."/>
            <person name="Reynolds N."/>
            <person name="Sandor L."/>
            <person name="Smith M.E."/>
            <person name="Tsang A."/>
            <person name="Grigoriev I.V."/>
            <person name="Stajich J.E."/>
            <person name="Spatafora J.W."/>
        </authorList>
    </citation>
    <scope>NUCLEOTIDE SEQUENCE</scope>
    <source>
        <strain evidence="1">RSA 2281</strain>
    </source>
</reference>
<dbReference type="Proteomes" id="UP001209540">
    <property type="component" value="Unassembled WGS sequence"/>
</dbReference>
<dbReference type="EMBL" id="JAIXMP010000023">
    <property type="protein sequence ID" value="KAI9255063.1"/>
    <property type="molecule type" value="Genomic_DNA"/>
</dbReference>
<reference evidence="1" key="2">
    <citation type="submission" date="2023-02" db="EMBL/GenBank/DDBJ databases">
        <authorList>
            <consortium name="DOE Joint Genome Institute"/>
            <person name="Mondo S.J."/>
            <person name="Chang Y."/>
            <person name="Wang Y."/>
            <person name="Ahrendt S."/>
            <person name="Andreopoulos W."/>
            <person name="Barry K."/>
            <person name="Beard J."/>
            <person name="Benny G.L."/>
            <person name="Blankenship S."/>
            <person name="Bonito G."/>
            <person name="Cuomo C."/>
            <person name="Desiro A."/>
            <person name="Gervers K.A."/>
            <person name="Hundley H."/>
            <person name="Kuo A."/>
            <person name="LaButti K."/>
            <person name="Lang B.F."/>
            <person name="Lipzen A."/>
            <person name="O'Donnell K."/>
            <person name="Pangilinan J."/>
            <person name="Reynolds N."/>
            <person name="Sandor L."/>
            <person name="Smith M.W."/>
            <person name="Tsang A."/>
            <person name="Grigoriev I.V."/>
            <person name="Stajich J.E."/>
            <person name="Spatafora J.W."/>
        </authorList>
    </citation>
    <scope>NUCLEOTIDE SEQUENCE</scope>
    <source>
        <strain evidence="1">RSA 2281</strain>
    </source>
</reference>
<sequence>MRATSIVCKKLEDGTVGKPVVEIEHANNIIVNADLRTQHGGCDVTYEELCISHSHIISRDLVLELVRSCSECAIRRQICKTTAVAKLYKYIDAINLYNMDLTDYQAHRLNTPEMVVGVSRIIERSSNCCIIYFVKLPRHSFCKAIMELIVPHTRQYMDRTPESIEYFRSILRKISQIGNNGISKNEISNNSQSEAILARHIEIRKEVFNKKQKRTIEYNLGDLIGVSINPFDRNKTDEPCYLPCKVRLYSPASKKYKVQCQYHMIYNSYSSTGLSDFRGMNFPQLNLVDITSPCNGIMLCSALKILRGDSGVIFKAVFILIWVGLGANECSDSSRVQIRH</sequence>
<name>A0AAD5PB53_9FUNG</name>
<dbReference type="AlphaFoldDB" id="A0AAD5PB53"/>
<keyword evidence="2" id="KW-1185">Reference proteome</keyword>
<organism evidence="1 2">
    <name type="scientific">Phascolomyces articulosus</name>
    <dbReference type="NCBI Taxonomy" id="60185"/>
    <lineage>
        <taxon>Eukaryota</taxon>
        <taxon>Fungi</taxon>
        <taxon>Fungi incertae sedis</taxon>
        <taxon>Mucoromycota</taxon>
        <taxon>Mucoromycotina</taxon>
        <taxon>Mucoromycetes</taxon>
        <taxon>Mucorales</taxon>
        <taxon>Lichtheimiaceae</taxon>
        <taxon>Phascolomyces</taxon>
    </lineage>
</organism>
<evidence type="ECO:0000313" key="2">
    <source>
        <dbReference type="Proteomes" id="UP001209540"/>
    </source>
</evidence>
<proteinExistence type="predicted"/>